<evidence type="ECO:0000313" key="2">
    <source>
        <dbReference type="EMBL" id="SJM65444.1"/>
    </source>
</evidence>
<organism evidence="2 3">
    <name type="scientific">Arthrobacter rhombi</name>
    <dbReference type="NCBI Taxonomy" id="71253"/>
    <lineage>
        <taxon>Bacteria</taxon>
        <taxon>Bacillati</taxon>
        <taxon>Actinomycetota</taxon>
        <taxon>Actinomycetes</taxon>
        <taxon>Micrococcales</taxon>
        <taxon>Micrococcaceae</taxon>
        <taxon>Arthrobacter</taxon>
    </lineage>
</organism>
<dbReference type="GO" id="GO:0009030">
    <property type="term" value="F:thiamine-phosphate kinase activity"/>
    <property type="evidence" value="ECO:0007669"/>
    <property type="project" value="UniProtKB-EC"/>
</dbReference>
<protein>
    <submittedName>
        <fullName evidence="2">Thiamine-monophosphate kinase</fullName>
        <ecNumber evidence="2">2.7.4.16</ecNumber>
    </submittedName>
</protein>
<feature type="region of interest" description="Disordered" evidence="1">
    <location>
        <begin position="100"/>
        <end position="124"/>
    </location>
</feature>
<dbReference type="Gene3D" id="3.90.650.10">
    <property type="entry name" value="PurM-like C-terminal domain"/>
    <property type="match status" value="1"/>
</dbReference>
<accession>A0A1R4GB52</accession>
<name>A0A1R4GB52_9MICC</name>
<dbReference type="InterPro" id="IPR036676">
    <property type="entry name" value="PurM-like_C_sf"/>
</dbReference>
<dbReference type="EC" id="2.7.4.16" evidence="2"/>
<dbReference type="AlphaFoldDB" id="A0A1R4GB52"/>
<keyword evidence="2" id="KW-0418">Kinase</keyword>
<gene>
    <name evidence="2" type="ORF">FM101_09275</name>
</gene>
<evidence type="ECO:0000256" key="1">
    <source>
        <dbReference type="SAM" id="MobiDB-lite"/>
    </source>
</evidence>
<dbReference type="SUPFAM" id="SSF56042">
    <property type="entry name" value="PurM C-terminal domain-like"/>
    <property type="match status" value="1"/>
</dbReference>
<reference evidence="2 3" key="1">
    <citation type="submission" date="2017-02" db="EMBL/GenBank/DDBJ databases">
        <authorList>
            <person name="Peterson S.W."/>
        </authorList>
    </citation>
    <scope>NUCLEOTIDE SEQUENCE [LARGE SCALE GENOMIC DNA]</scope>
    <source>
        <strain evidence="2 3">B Ar 00.02</strain>
    </source>
</reference>
<proteinExistence type="predicted"/>
<dbReference type="Proteomes" id="UP000195913">
    <property type="component" value="Unassembled WGS sequence"/>
</dbReference>
<evidence type="ECO:0000313" key="3">
    <source>
        <dbReference type="Proteomes" id="UP000195913"/>
    </source>
</evidence>
<sequence>MDISDGLARDAGRLAEASGVSIDLESTSLRAIIGSMEREGIDLGAAAELMEQEPLNWVLSGGEDHGLLATFPPDAALPSGFMRVGRVGRASGDQDVRQCISLDGAPYPSGSAGESSPGFDHFSG</sequence>
<keyword evidence="3" id="KW-1185">Reference proteome</keyword>
<dbReference type="EMBL" id="FUHW01000032">
    <property type="protein sequence ID" value="SJM65444.1"/>
    <property type="molecule type" value="Genomic_DNA"/>
</dbReference>
<keyword evidence="2" id="KW-0808">Transferase</keyword>